<dbReference type="RefSeq" id="WP_156089784.1">
    <property type="nucleotide sequence ID" value="NZ_CP073767.1"/>
</dbReference>
<dbReference type="AlphaFoldDB" id="A0A9Q9MGX7"/>
<keyword evidence="2" id="KW-1185">Reference proteome</keyword>
<name>A0A9Q9MGX7_9ACTN</name>
<protein>
    <submittedName>
        <fullName evidence="1">Uncharacterized protein</fullName>
    </submittedName>
</protein>
<dbReference type="Proteomes" id="UP001058003">
    <property type="component" value="Chromosome"/>
</dbReference>
<dbReference type="KEGG" id="daur:Daura_23070"/>
<proteinExistence type="predicted"/>
<organism evidence="1 2">
    <name type="scientific">Dactylosporangium aurantiacum</name>
    <dbReference type="NCBI Taxonomy" id="35754"/>
    <lineage>
        <taxon>Bacteria</taxon>
        <taxon>Bacillati</taxon>
        <taxon>Actinomycetota</taxon>
        <taxon>Actinomycetes</taxon>
        <taxon>Micromonosporales</taxon>
        <taxon>Micromonosporaceae</taxon>
        <taxon>Dactylosporangium</taxon>
    </lineage>
</organism>
<sequence>MTTPRERQRLYWQGQVYTMTWMNAANLQGNRILDHIRRPGTADLVEHVATQVVIASDTLTYPISLSLVRRAATLAMRYAVPTRSAEIRDAVQCFDLAVPATADVRNILSHFDAYADGGGHLQAAGAVDPGSGLWHTIRYVTHVGTDGDVIVDAHYISVSIDMTQPPIELDIVSSLQAGHDLTEVVLSDIPSA</sequence>
<evidence type="ECO:0000313" key="1">
    <source>
        <dbReference type="EMBL" id="UWZ58793.1"/>
    </source>
</evidence>
<reference evidence="1" key="1">
    <citation type="submission" date="2021-04" db="EMBL/GenBank/DDBJ databases">
        <title>Dactylosporangium aurantiacum NRRL B-8018 full assembly.</title>
        <authorList>
            <person name="Hartkoorn R.C."/>
            <person name="Beaudoing E."/>
            <person name="Hot D."/>
        </authorList>
    </citation>
    <scope>NUCLEOTIDE SEQUENCE</scope>
    <source>
        <strain evidence="1">NRRL B-8018</strain>
    </source>
</reference>
<gene>
    <name evidence="1" type="ORF">Daura_23070</name>
</gene>
<evidence type="ECO:0000313" key="2">
    <source>
        <dbReference type="Proteomes" id="UP001058003"/>
    </source>
</evidence>
<accession>A0A9Q9MGX7</accession>
<dbReference type="EMBL" id="CP073767">
    <property type="protein sequence ID" value="UWZ58793.1"/>
    <property type="molecule type" value="Genomic_DNA"/>
</dbReference>